<sequence length="149" mass="16817">MLLTPFRPSEGSPTFQEEYRNSSYVPEVIETVLGRQVVAPDTPYVAAAGPSALYFIDTRFDPEMAQHIKLQIEKASVPQLDEYIAIDEIEATAEVKNRVTGETTFVFDPRYARVLFARGMNRHNPDLKLPEPEPAGDWLVTYNLDKVVS</sequence>
<name>A0A2V5JET5_9EURO</name>
<gene>
    <name evidence="1" type="ORF">BP00DRAFT_423016</name>
</gene>
<evidence type="ECO:0008006" key="3">
    <source>
        <dbReference type="Google" id="ProtNLM"/>
    </source>
</evidence>
<accession>A0A2V5JET5</accession>
<proteinExistence type="predicted"/>
<dbReference type="AlphaFoldDB" id="A0A2V5JET5"/>
<evidence type="ECO:0000313" key="1">
    <source>
        <dbReference type="EMBL" id="PYI34506.1"/>
    </source>
</evidence>
<organism evidence="1 2">
    <name type="scientific">Aspergillus indologenus CBS 114.80</name>
    <dbReference type="NCBI Taxonomy" id="1450541"/>
    <lineage>
        <taxon>Eukaryota</taxon>
        <taxon>Fungi</taxon>
        <taxon>Dikarya</taxon>
        <taxon>Ascomycota</taxon>
        <taxon>Pezizomycotina</taxon>
        <taxon>Eurotiomycetes</taxon>
        <taxon>Eurotiomycetidae</taxon>
        <taxon>Eurotiales</taxon>
        <taxon>Aspergillaceae</taxon>
        <taxon>Aspergillus</taxon>
        <taxon>Aspergillus subgen. Circumdati</taxon>
    </lineage>
</organism>
<reference evidence="1 2" key="1">
    <citation type="submission" date="2018-02" db="EMBL/GenBank/DDBJ databases">
        <title>The genomes of Aspergillus section Nigri reveals drivers in fungal speciation.</title>
        <authorList>
            <consortium name="DOE Joint Genome Institute"/>
            <person name="Vesth T.C."/>
            <person name="Nybo J."/>
            <person name="Theobald S."/>
            <person name="Brandl J."/>
            <person name="Frisvad J.C."/>
            <person name="Nielsen K.F."/>
            <person name="Lyhne E.K."/>
            <person name="Kogle M.E."/>
            <person name="Kuo A."/>
            <person name="Riley R."/>
            <person name="Clum A."/>
            <person name="Nolan M."/>
            <person name="Lipzen A."/>
            <person name="Salamov A."/>
            <person name="Henrissat B."/>
            <person name="Wiebenga A."/>
            <person name="De vries R.P."/>
            <person name="Grigoriev I.V."/>
            <person name="Mortensen U.H."/>
            <person name="Andersen M.R."/>
            <person name="Baker S.E."/>
        </authorList>
    </citation>
    <scope>NUCLEOTIDE SEQUENCE [LARGE SCALE GENOMIC DNA]</scope>
    <source>
        <strain evidence="1 2">CBS 114.80</strain>
    </source>
</reference>
<evidence type="ECO:0000313" key="2">
    <source>
        <dbReference type="Proteomes" id="UP000248817"/>
    </source>
</evidence>
<keyword evidence="2" id="KW-1185">Reference proteome</keyword>
<protein>
    <recommendedName>
        <fullName evidence="3">Ankyrin repeat-containing protein</fullName>
    </recommendedName>
</protein>
<dbReference type="Proteomes" id="UP000248817">
    <property type="component" value="Unassembled WGS sequence"/>
</dbReference>
<dbReference type="EMBL" id="KZ825475">
    <property type="protein sequence ID" value="PYI34506.1"/>
    <property type="molecule type" value="Genomic_DNA"/>
</dbReference>